<dbReference type="AlphaFoldDB" id="A0A2S7VIP9"/>
<dbReference type="Gene3D" id="1.25.40.10">
    <property type="entry name" value="Tetratricopeptide repeat domain"/>
    <property type="match status" value="1"/>
</dbReference>
<dbReference type="PANTHER" id="PTHR22550">
    <property type="entry name" value="SPORE GERMINATION PROTEIN"/>
    <property type="match status" value="1"/>
</dbReference>
<dbReference type="InterPro" id="IPR036465">
    <property type="entry name" value="vWFA_dom_sf"/>
</dbReference>
<dbReference type="PROSITE" id="PS50234">
    <property type="entry name" value="VWFA"/>
    <property type="match status" value="1"/>
</dbReference>
<feature type="transmembrane region" description="Helical" evidence="1">
    <location>
        <begin position="318"/>
        <end position="337"/>
    </location>
</feature>
<dbReference type="InterPro" id="IPR011990">
    <property type="entry name" value="TPR-like_helical_dom_sf"/>
</dbReference>
<sequence>MFNMEYWQQAISQFHFIRPGWLLLFIPFIAIIYQRWCRQDNAEWQHKLPPHLQKVLIVDNAGWKKQLPLKLLSLILFLTILVASGPSWQREPSPFGEDKSPLLIVLDSSYSMLEKDVAPSRLVRAKQKINDLLELREGGKTGLIVYAGSAHLAMPLTQDNAVFAPYLAAISPDVMPKDGKAAYKVMPIIKQQFANEDSPGTVLLITDGVMGSDYRDFEEYFQSTPQQLLILAVGDEDATSDFPVNIDSLKDMADRTGGKITMLSIDGNDVAWLVSNINAHMLMSKHSAMPWQDFGYYLLFPITLLMLLWFRKGWMVQWCTVLIVSGFLSLSSPNLYAQTEVVNTAVMKQEDKGLFDSLNQYWLDLWLTKDQQGQWYFNRSQFLTAAQHYQDPLRKGIAFYYASEFELAYEAFSQVESETMMFNAANALIHQREYVAARALLKQFLVQYPDNSSAKHNLLLVQQRIDEINQFSESQANTEEFQMAKNLPENKPKIAEGADEQVIESRDAKEQLSAENILADKEIANKWLQRVEADPKQFLQVKFQMQTQTQKDKR</sequence>
<feature type="transmembrane region" description="Helical" evidence="1">
    <location>
        <begin position="20"/>
        <end position="37"/>
    </location>
</feature>
<dbReference type="SUPFAM" id="SSF53300">
    <property type="entry name" value="vWA-like"/>
    <property type="match status" value="1"/>
</dbReference>
<protein>
    <recommendedName>
        <fullName evidence="2">VWFA domain-containing protein</fullName>
    </recommendedName>
</protein>
<reference evidence="3 4" key="1">
    <citation type="submission" date="2016-12" db="EMBL/GenBank/DDBJ databases">
        <title>Diversity of luminous bacteria.</title>
        <authorList>
            <person name="Yoshizawa S."/>
            <person name="Kogure K."/>
        </authorList>
    </citation>
    <scope>NUCLEOTIDE SEQUENCE [LARGE SCALE GENOMIC DNA]</scope>
    <source>
        <strain evidence="3 4">LC1-200</strain>
    </source>
</reference>
<dbReference type="InterPro" id="IPR050768">
    <property type="entry name" value="UPF0353/GerABKA_families"/>
</dbReference>
<feature type="domain" description="VWFA" evidence="2">
    <location>
        <begin position="101"/>
        <end position="277"/>
    </location>
</feature>
<evidence type="ECO:0000259" key="2">
    <source>
        <dbReference type="PROSITE" id="PS50234"/>
    </source>
</evidence>
<evidence type="ECO:0000313" key="3">
    <source>
        <dbReference type="EMBL" id="PQJ61958.1"/>
    </source>
</evidence>
<gene>
    <name evidence="3" type="ORF">BTO08_17005</name>
</gene>
<dbReference type="Gene3D" id="3.40.50.410">
    <property type="entry name" value="von Willebrand factor, type A domain"/>
    <property type="match status" value="1"/>
</dbReference>
<dbReference type="Pfam" id="PF13519">
    <property type="entry name" value="VWA_2"/>
    <property type="match status" value="1"/>
</dbReference>
<dbReference type="SUPFAM" id="SSF48452">
    <property type="entry name" value="TPR-like"/>
    <property type="match status" value="1"/>
</dbReference>
<organism evidence="3 4">
    <name type="scientific">Photobacterium angustum</name>
    <dbReference type="NCBI Taxonomy" id="661"/>
    <lineage>
        <taxon>Bacteria</taxon>
        <taxon>Pseudomonadati</taxon>
        <taxon>Pseudomonadota</taxon>
        <taxon>Gammaproteobacteria</taxon>
        <taxon>Vibrionales</taxon>
        <taxon>Vibrionaceae</taxon>
        <taxon>Photobacterium</taxon>
    </lineage>
</organism>
<comment type="caution">
    <text evidence="3">The sequence shown here is derived from an EMBL/GenBank/DDBJ whole genome shotgun (WGS) entry which is preliminary data.</text>
</comment>
<dbReference type="PANTHER" id="PTHR22550:SF14">
    <property type="entry name" value="VWFA DOMAIN-CONTAINING PROTEIN"/>
    <property type="match status" value="1"/>
</dbReference>
<dbReference type="EMBL" id="MSCJ01000003">
    <property type="protein sequence ID" value="PQJ61958.1"/>
    <property type="molecule type" value="Genomic_DNA"/>
</dbReference>
<keyword evidence="1" id="KW-0472">Membrane</keyword>
<dbReference type="SMART" id="SM00327">
    <property type="entry name" value="VWA"/>
    <property type="match status" value="1"/>
</dbReference>
<evidence type="ECO:0000313" key="4">
    <source>
        <dbReference type="Proteomes" id="UP000238730"/>
    </source>
</evidence>
<evidence type="ECO:0000256" key="1">
    <source>
        <dbReference type="SAM" id="Phobius"/>
    </source>
</evidence>
<dbReference type="InterPro" id="IPR002035">
    <property type="entry name" value="VWF_A"/>
</dbReference>
<dbReference type="RefSeq" id="WP_105061801.1">
    <property type="nucleotide sequence ID" value="NZ_MSCJ01000003.1"/>
</dbReference>
<proteinExistence type="predicted"/>
<name>A0A2S7VIP9_PHOAN</name>
<keyword evidence="1" id="KW-1133">Transmembrane helix</keyword>
<feature type="transmembrane region" description="Helical" evidence="1">
    <location>
        <begin position="294"/>
        <end position="311"/>
    </location>
</feature>
<accession>A0A2S7VIP9</accession>
<dbReference type="OrthoDB" id="9807628at2"/>
<keyword evidence="1" id="KW-0812">Transmembrane</keyword>
<dbReference type="Proteomes" id="UP000238730">
    <property type="component" value="Unassembled WGS sequence"/>
</dbReference>